<reference evidence="7" key="2">
    <citation type="submission" date="2021-04" db="EMBL/GenBank/DDBJ databases">
        <authorList>
            <person name="Podell S."/>
        </authorList>
    </citation>
    <scope>NUCLEOTIDE SEQUENCE</scope>
    <source>
        <strain evidence="7">Hildebrandi</strain>
    </source>
</reference>
<feature type="region of interest" description="Disordered" evidence="4">
    <location>
        <begin position="217"/>
        <end position="237"/>
    </location>
</feature>
<accession>A0A9K3LWE0</accession>
<evidence type="ECO:0000256" key="4">
    <source>
        <dbReference type="SAM" id="MobiDB-lite"/>
    </source>
</evidence>
<name>A0A9K3LWE0_9STRA</name>
<evidence type="ECO:0000256" key="3">
    <source>
        <dbReference type="ARBA" id="ARBA00022691"/>
    </source>
</evidence>
<dbReference type="InterPro" id="IPR002052">
    <property type="entry name" value="DNA_methylase_N6_adenine_CS"/>
</dbReference>
<dbReference type="Pfam" id="PF17827">
    <property type="entry name" value="PrmC_N"/>
    <property type="match status" value="1"/>
</dbReference>
<dbReference type="InterPro" id="IPR004556">
    <property type="entry name" value="HemK-like"/>
</dbReference>
<evidence type="ECO:0000259" key="5">
    <source>
        <dbReference type="Pfam" id="PF01170"/>
    </source>
</evidence>
<dbReference type="GO" id="GO:0008276">
    <property type="term" value="F:protein methyltransferase activity"/>
    <property type="evidence" value="ECO:0007669"/>
    <property type="project" value="InterPro"/>
</dbReference>
<feature type="domain" description="Ribosomal RNA large subunit methyltransferase K/L-like methyltransferase" evidence="5">
    <location>
        <begin position="185"/>
        <end position="304"/>
    </location>
</feature>
<dbReference type="Proteomes" id="UP000693970">
    <property type="component" value="Unassembled WGS sequence"/>
</dbReference>
<evidence type="ECO:0000256" key="2">
    <source>
        <dbReference type="ARBA" id="ARBA00022679"/>
    </source>
</evidence>
<feature type="domain" description="Release factor glutamine methyltransferase N-terminal" evidence="6">
    <location>
        <begin position="49"/>
        <end position="125"/>
    </location>
</feature>
<dbReference type="Pfam" id="PF01170">
    <property type="entry name" value="UPF0020"/>
    <property type="match status" value="1"/>
</dbReference>
<evidence type="ECO:0000259" key="6">
    <source>
        <dbReference type="Pfam" id="PF17827"/>
    </source>
</evidence>
<dbReference type="PANTHER" id="PTHR18895">
    <property type="entry name" value="HEMK METHYLTRANSFERASE"/>
    <property type="match status" value="1"/>
</dbReference>
<organism evidence="7 8">
    <name type="scientific">Nitzschia inconspicua</name>
    <dbReference type="NCBI Taxonomy" id="303405"/>
    <lineage>
        <taxon>Eukaryota</taxon>
        <taxon>Sar</taxon>
        <taxon>Stramenopiles</taxon>
        <taxon>Ochrophyta</taxon>
        <taxon>Bacillariophyta</taxon>
        <taxon>Bacillariophyceae</taxon>
        <taxon>Bacillariophycidae</taxon>
        <taxon>Bacillariales</taxon>
        <taxon>Bacillariaceae</taxon>
        <taxon>Nitzschia</taxon>
    </lineage>
</organism>
<keyword evidence="8" id="KW-1185">Reference proteome</keyword>
<dbReference type="EMBL" id="JAGRRH010000006">
    <property type="protein sequence ID" value="KAG7367906.1"/>
    <property type="molecule type" value="Genomic_DNA"/>
</dbReference>
<dbReference type="InterPro" id="IPR050320">
    <property type="entry name" value="N5-glutamine_MTase"/>
</dbReference>
<dbReference type="OrthoDB" id="269872at2759"/>
<keyword evidence="3" id="KW-0949">S-adenosyl-L-methionine</keyword>
<reference evidence="7" key="1">
    <citation type="journal article" date="2021" name="Sci. Rep.">
        <title>Diploid genomic architecture of Nitzschia inconspicua, an elite biomass production diatom.</title>
        <authorList>
            <person name="Oliver A."/>
            <person name="Podell S."/>
            <person name="Pinowska A."/>
            <person name="Traller J.C."/>
            <person name="Smith S.R."/>
            <person name="McClure R."/>
            <person name="Beliaev A."/>
            <person name="Bohutskyi P."/>
            <person name="Hill E.A."/>
            <person name="Rabines A."/>
            <person name="Zheng H."/>
            <person name="Allen L.Z."/>
            <person name="Kuo A."/>
            <person name="Grigoriev I.V."/>
            <person name="Allen A.E."/>
            <person name="Hazlebeck D."/>
            <person name="Allen E.E."/>
        </authorList>
    </citation>
    <scope>NUCLEOTIDE SEQUENCE</scope>
    <source>
        <strain evidence="7">Hildebrandi</strain>
    </source>
</reference>
<keyword evidence="2" id="KW-0808">Transferase</keyword>
<proteinExistence type="predicted"/>
<protein>
    <submittedName>
        <fullName evidence="7">Protein-glutamine-N5 methyltransferase</fullName>
    </submittedName>
</protein>
<gene>
    <name evidence="7" type="ORF">IV203_030649</name>
</gene>
<dbReference type="InterPro" id="IPR000241">
    <property type="entry name" value="RlmKL-like_Mtase"/>
</dbReference>
<dbReference type="GO" id="GO:0003676">
    <property type="term" value="F:nucleic acid binding"/>
    <property type="evidence" value="ECO:0007669"/>
    <property type="project" value="InterPro"/>
</dbReference>
<dbReference type="CDD" id="cd02440">
    <property type="entry name" value="AdoMet_MTases"/>
    <property type="match status" value="1"/>
</dbReference>
<dbReference type="PROSITE" id="PS00092">
    <property type="entry name" value="N6_MTASE"/>
    <property type="match status" value="1"/>
</dbReference>
<dbReference type="GO" id="GO:0032259">
    <property type="term" value="P:methylation"/>
    <property type="evidence" value="ECO:0007669"/>
    <property type="project" value="UniProtKB-KW"/>
</dbReference>
<evidence type="ECO:0000256" key="1">
    <source>
        <dbReference type="ARBA" id="ARBA00022603"/>
    </source>
</evidence>
<dbReference type="PANTHER" id="PTHR18895:SF74">
    <property type="entry name" value="MTRF1L RELEASE FACTOR GLUTAMINE METHYLTRANSFERASE"/>
    <property type="match status" value="1"/>
</dbReference>
<sequence>MDKIASVVGHPFQVFVRSTSTNNNNNDNENNNENFVDIPPPMEGWTIPQVIQYSIQLLQEYDISEPEASVQQLLVHALALDWHTGVRQLSQWTQEQVVLTPSQDGHFRELLSRRLHHEPIQYLLGQWDFLDYIVKIRPPLLCPRPETEELVMKVVLEDDVVRTGSWYSNNLDEINNNMNNNRVCSDLRILDVGCGTGVIGIALADQLSRRHFARLSASSSSPSSSSSTTTTTTTTNTVSTRTRVVVEAIDVDPIAIEVSRENANRLLTDKQHDESIRYNASLVSAQDFVPNEKFHIVVSNPPYIPRGEVLEPQVCLWESERALFAGEDGLDVIKIILERLPDWCHPNATCWMEVDPSHPPLIQKELLRQNNDVDNNNNNNKHRRVRFVESYQDMFGKDRFVKLLVNHEPTT</sequence>
<keyword evidence="1 7" id="KW-0489">Methyltransferase</keyword>
<dbReference type="GO" id="GO:0005739">
    <property type="term" value="C:mitochondrion"/>
    <property type="evidence" value="ECO:0007669"/>
    <property type="project" value="TreeGrafter"/>
</dbReference>
<comment type="caution">
    <text evidence="7">The sequence shown here is derived from an EMBL/GenBank/DDBJ whole genome shotgun (WGS) entry which is preliminary data.</text>
</comment>
<dbReference type="InterPro" id="IPR040758">
    <property type="entry name" value="PrmC_N"/>
</dbReference>
<evidence type="ECO:0000313" key="8">
    <source>
        <dbReference type="Proteomes" id="UP000693970"/>
    </source>
</evidence>
<evidence type="ECO:0000313" key="7">
    <source>
        <dbReference type="EMBL" id="KAG7367906.1"/>
    </source>
</evidence>
<dbReference type="NCBIfam" id="TIGR00536">
    <property type="entry name" value="hemK_fam"/>
    <property type="match status" value="1"/>
</dbReference>
<dbReference type="AlphaFoldDB" id="A0A9K3LWE0"/>